<dbReference type="AlphaFoldDB" id="A0AA88NDG6"/>
<feature type="compositionally biased region" description="Basic and acidic residues" evidence="1">
    <location>
        <begin position="72"/>
        <end position="85"/>
    </location>
</feature>
<dbReference type="EMBL" id="JAUPFM010000003">
    <property type="protein sequence ID" value="KAK2857129.1"/>
    <property type="molecule type" value="Genomic_DNA"/>
</dbReference>
<reference evidence="2" key="1">
    <citation type="submission" date="2023-07" db="EMBL/GenBank/DDBJ databases">
        <title>Chromosome-level Genome Assembly of Striped Snakehead (Channa striata).</title>
        <authorList>
            <person name="Liu H."/>
        </authorList>
    </citation>
    <scope>NUCLEOTIDE SEQUENCE</scope>
    <source>
        <strain evidence="2">Gz</strain>
        <tissue evidence="2">Muscle</tissue>
    </source>
</reference>
<sequence>MKPWPWYLCFSKETTPITPPPRDLYRKTVSVDHSSQPQGATVDCRPHHRSVIKESSASEKMSDSSCGKHGQKHGDKEEHGHKGEKGPVPQGQGGARPGGWALLEEGKQPDPDPQS</sequence>
<feature type="compositionally biased region" description="Basic and acidic residues" evidence="1">
    <location>
        <begin position="104"/>
        <end position="115"/>
    </location>
</feature>
<organism evidence="2 3">
    <name type="scientific">Channa striata</name>
    <name type="common">Snakehead murrel</name>
    <name type="synonym">Ophicephalus striatus</name>
    <dbReference type="NCBI Taxonomy" id="64152"/>
    <lineage>
        <taxon>Eukaryota</taxon>
        <taxon>Metazoa</taxon>
        <taxon>Chordata</taxon>
        <taxon>Craniata</taxon>
        <taxon>Vertebrata</taxon>
        <taxon>Euteleostomi</taxon>
        <taxon>Actinopterygii</taxon>
        <taxon>Neopterygii</taxon>
        <taxon>Teleostei</taxon>
        <taxon>Neoteleostei</taxon>
        <taxon>Acanthomorphata</taxon>
        <taxon>Anabantaria</taxon>
        <taxon>Anabantiformes</taxon>
        <taxon>Channoidei</taxon>
        <taxon>Channidae</taxon>
        <taxon>Channa</taxon>
    </lineage>
</organism>
<comment type="caution">
    <text evidence="2">The sequence shown here is derived from an EMBL/GenBank/DDBJ whole genome shotgun (WGS) entry which is preliminary data.</text>
</comment>
<gene>
    <name evidence="2" type="ORF">Q5P01_005864</name>
</gene>
<name>A0AA88NDG6_CHASR</name>
<evidence type="ECO:0000256" key="1">
    <source>
        <dbReference type="SAM" id="MobiDB-lite"/>
    </source>
</evidence>
<keyword evidence="3" id="KW-1185">Reference proteome</keyword>
<protein>
    <submittedName>
        <fullName evidence="2">Uncharacterized protein</fullName>
    </submittedName>
</protein>
<feature type="region of interest" description="Disordered" evidence="1">
    <location>
        <begin position="28"/>
        <end position="115"/>
    </location>
</feature>
<evidence type="ECO:0000313" key="2">
    <source>
        <dbReference type="EMBL" id="KAK2857129.1"/>
    </source>
</evidence>
<accession>A0AA88NDG6</accession>
<dbReference type="Proteomes" id="UP001187415">
    <property type="component" value="Unassembled WGS sequence"/>
</dbReference>
<proteinExistence type="predicted"/>
<evidence type="ECO:0000313" key="3">
    <source>
        <dbReference type="Proteomes" id="UP001187415"/>
    </source>
</evidence>